<evidence type="ECO:0000256" key="2">
    <source>
        <dbReference type="ARBA" id="ARBA00023136"/>
    </source>
</evidence>
<comment type="subcellular location">
    <subcellularLocation>
        <location evidence="1">Membrane</location>
    </subcellularLocation>
</comment>
<dbReference type="GO" id="GO:0009506">
    <property type="term" value="C:plasmodesma"/>
    <property type="evidence" value="ECO:0007669"/>
    <property type="project" value="TreeGrafter"/>
</dbReference>
<gene>
    <name evidence="4" type="ORF">CEY00_Acc13755</name>
</gene>
<sequence>MPASDRGRCQRCCGCIFSLGVTALFLWLSLRTSKPICSIQDFYVPALDKSANSTANNSISFDLKLDNKNRDKGIYYSSLNLTFYYGSDPVANQTFPKFYQGFNKKARRRAAVETRGVFGPGQNGSDQVLRVGLVTSVRFKTIFWKTKRRKLVVGAEVKVNEFGKKEYEKGIRLRSGAPEPRCYPAPPIGIIVYILLNLVFSI</sequence>
<evidence type="ECO:0000256" key="1">
    <source>
        <dbReference type="ARBA" id="ARBA00004370"/>
    </source>
</evidence>
<evidence type="ECO:0000313" key="4">
    <source>
        <dbReference type="EMBL" id="PSS16258.1"/>
    </source>
</evidence>
<dbReference type="AlphaFoldDB" id="A0A2R6QWY1"/>
<dbReference type="OrthoDB" id="1914670at2759"/>
<reference evidence="5" key="2">
    <citation type="journal article" date="2018" name="BMC Genomics">
        <title>A manually annotated Actinidia chinensis var. chinensis (kiwifruit) genome highlights the challenges associated with draft genomes and gene prediction in plants.</title>
        <authorList>
            <person name="Pilkington S.M."/>
            <person name="Crowhurst R."/>
            <person name="Hilario E."/>
            <person name="Nardozza S."/>
            <person name="Fraser L."/>
            <person name="Peng Y."/>
            <person name="Gunaseelan K."/>
            <person name="Simpson R."/>
            <person name="Tahir J."/>
            <person name="Deroles S.C."/>
            <person name="Templeton K."/>
            <person name="Luo Z."/>
            <person name="Davy M."/>
            <person name="Cheng C."/>
            <person name="McNeilage M."/>
            <person name="Scaglione D."/>
            <person name="Liu Y."/>
            <person name="Zhang Q."/>
            <person name="Datson P."/>
            <person name="De Silva N."/>
            <person name="Gardiner S.E."/>
            <person name="Bassett H."/>
            <person name="Chagne D."/>
            <person name="McCallum J."/>
            <person name="Dzierzon H."/>
            <person name="Deng C."/>
            <person name="Wang Y.Y."/>
            <person name="Barron L."/>
            <person name="Manako K."/>
            <person name="Bowen J."/>
            <person name="Foster T.M."/>
            <person name="Erridge Z.A."/>
            <person name="Tiffin H."/>
            <person name="Waite C.N."/>
            <person name="Davies K.M."/>
            <person name="Grierson E.P."/>
            <person name="Laing W.A."/>
            <person name="Kirk R."/>
            <person name="Chen X."/>
            <person name="Wood M."/>
            <person name="Montefiori M."/>
            <person name="Brummell D.A."/>
            <person name="Schwinn K.E."/>
            <person name="Catanach A."/>
            <person name="Fullerton C."/>
            <person name="Li D."/>
            <person name="Meiyalaghan S."/>
            <person name="Nieuwenhuizen N."/>
            <person name="Read N."/>
            <person name="Prakash R."/>
            <person name="Hunter D."/>
            <person name="Zhang H."/>
            <person name="McKenzie M."/>
            <person name="Knabel M."/>
            <person name="Harris A."/>
            <person name="Allan A.C."/>
            <person name="Gleave A."/>
            <person name="Chen A."/>
            <person name="Janssen B.J."/>
            <person name="Plunkett B."/>
            <person name="Ampomah-Dwamena C."/>
            <person name="Voogd C."/>
            <person name="Leif D."/>
            <person name="Lafferty D."/>
            <person name="Souleyre E.J.F."/>
            <person name="Varkonyi-Gasic E."/>
            <person name="Gambi F."/>
            <person name="Hanley J."/>
            <person name="Yao J.L."/>
            <person name="Cheung J."/>
            <person name="David K.M."/>
            <person name="Warren B."/>
            <person name="Marsh K."/>
            <person name="Snowden K.C."/>
            <person name="Lin-Wang K."/>
            <person name="Brian L."/>
            <person name="Martinez-Sanchez M."/>
            <person name="Wang M."/>
            <person name="Ileperuma N."/>
            <person name="Macnee N."/>
            <person name="Campin R."/>
            <person name="McAtee P."/>
            <person name="Drummond R.S.M."/>
            <person name="Espley R.V."/>
            <person name="Ireland H.S."/>
            <person name="Wu R."/>
            <person name="Atkinson R.G."/>
            <person name="Karunairetnam S."/>
            <person name="Bulley S."/>
            <person name="Chunkath S."/>
            <person name="Hanley Z."/>
            <person name="Storey R."/>
            <person name="Thrimawithana A.H."/>
            <person name="Thomson S."/>
            <person name="David C."/>
            <person name="Testolin R."/>
            <person name="Huang H."/>
            <person name="Hellens R.P."/>
            <person name="Schaffer R.J."/>
        </authorList>
    </citation>
    <scope>NUCLEOTIDE SEQUENCE [LARGE SCALE GENOMIC DNA]</scope>
    <source>
        <strain evidence="5">cv. Red5</strain>
    </source>
</reference>
<dbReference type="Gramene" id="PSS16258">
    <property type="protein sequence ID" value="PSS16258"/>
    <property type="gene ID" value="CEY00_Acc13755"/>
</dbReference>
<dbReference type="STRING" id="1590841.A0A2R6QWY1"/>
<dbReference type="EMBL" id="NKQK01000012">
    <property type="protein sequence ID" value="PSS16258.1"/>
    <property type="molecule type" value="Genomic_DNA"/>
</dbReference>
<reference evidence="4 5" key="1">
    <citation type="submission" date="2017-07" db="EMBL/GenBank/DDBJ databases">
        <title>An improved, manually edited Actinidia chinensis var. chinensis (kiwifruit) genome highlights the challenges associated with draft genomes and gene prediction in plants.</title>
        <authorList>
            <person name="Pilkington S."/>
            <person name="Crowhurst R."/>
            <person name="Hilario E."/>
            <person name="Nardozza S."/>
            <person name="Fraser L."/>
            <person name="Peng Y."/>
            <person name="Gunaseelan K."/>
            <person name="Simpson R."/>
            <person name="Tahir J."/>
            <person name="Deroles S."/>
            <person name="Templeton K."/>
            <person name="Luo Z."/>
            <person name="Davy M."/>
            <person name="Cheng C."/>
            <person name="Mcneilage M."/>
            <person name="Scaglione D."/>
            <person name="Liu Y."/>
            <person name="Zhang Q."/>
            <person name="Datson P."/>
            <person name="De Silva N."/>
            <person name="Gardiner S."/>
            <person name="Bassett H."/>
            <person name="Chagne D."/>
            <person name="Mccallum J."/>
            <person name="Dzierzon H."/>
            <person name="Deng C."/>
            <person name="Wang Y.-Y."/>
            <person name="Barron N."/>
            <person name="Manako K."/>
            <person name="Bowen J."/>
            <person name="Foster T."/>
            <person name="Erridge Z."/>
            <person name="Tiffin H."/>
            <person name="Waite C."/>
            <person name="Davies K."/>
            <person name="Grierson E."/>
            <person name="Laing W."/>
            <person name="Kirk R."/>
            <person name="Chen X."/>
            <person name="Wood M."/>
            <person name="Montefiori M."/>
            <person name="Brummell D."/>
            <person name="Schwinn K."/>
            <person name="Catanach A."/>
            <person name="Fullerton C."/>
            <person name="Li D."/>
            <person name="Meiyalaghan S."/>
            <person name="Nieuwenhuizen N."/>
            <person name="Read N."/>
            <person name="Prakash R."/>
            <person name="Hunter D."/>
            <person name="Zhang H."/>
            <person name="Mckenzie M."/>
            <person name="Knabel M."/>
            <person name="Harris A."/>
            <person name="Allan A."/>
            <person name="Chen A."/>
            <person name="Janssen B."/>
            <person name="Plunkett B."/>
            <person name="Dwamena C."/>
            <person name="Voogd C."/>
            <person name="Leif D."/>
            <person name="Lafferty D."/>
            <person name="Souleyre E."/>
            <person name="Varkonyi-Gasic E."/>
            <person name="Gambi F."/>
            <person name="Hanley J."/>
            <person name="Yao J.-L."/>
            <person name="Cheung J."/>
            <person name="David K."/>
            <person name="Warren B."/>
            <person name="Marsh K."/>
            <person name="Snowden K."/>
            <person name="Lin-Wang K."/>
            <person name="Brian L."/>
            <person name="Martinez-Sanchez M."/>
            <person name="Wang M."/>
            <person name="Ileperuma N."/>
            <person name="Macnee N."/>
            <person name="Campin R."/>
            <person name="Mcatee P."/>
            <person name="Drummond R."/>
            <person name="Espley R."/>
            <person name="Ireland H."/>
            <person name="Wu R."/>
            <person name="Atkinson R."/>
            <person name="Karunairetnam S."/>
            <person name="Bulley S."/>
            <person name="Chunkath S."/>
            <person name="Hanley Z."/>
            <person name="Storey R."/>
            <person name="Thrimawithana A."/>
            <person name="Thomson S."/>
            <person name="David C."/>
            <person name="Testolin R."/>
        </authorList>
    </citation>
    <scope>NUCLEOTIDE SEQUENCE [LARGE SCALE GENOMIC DNA]</scope>
    <source>
        <strain evidence="5">cv. Red5</strain>
        <tissue evidence="4">Young leaf</tissue>
    </source>
</reference>
<dbReference type="Proteomes" id="UP000241394">
    <property type="component" value="Chromosome LG12"/>
</dbReference>
<dbReference type="PANTHER" id="PTHR31415:SF52">
    <property type="entry name" value="LATE EMBRYOGENESIS ABUNDANT (LEA) HYDROXYPROLINE-RICH GLYCOPROTEIN FAMILY-RELATED"/>
    <property type="match status" value="1"/>
</dbReference>
<comment type="caution">
    <text evidence="4">The sequence shown here is derived from an EMBL/GenBank/DDBJ whole genome shotgun (WGS) entry which is preliminary data.</text>
</comment>
<keyword evidence="2 3" id="KW-0472">Membrane</keyword>
<dbReference type="GO" id="GO:0005886">
    <property type="term" value="C:plasma membrane"/>
    <property type="evidence" value="ECO:0007669"/>
    <property type="project" value="TreeGrafter"/>
</dbReference>
<name>A0A2R6QWY1_ACTCC</name>
<dbReference type="PANTHER" id="PTHR31415">
    <property type="entry name" value="OS05G0367900 PROTEIN"/>
    <property type="match status" value="1"/>
</dbReference>
<dbReference type="GO" id="GO:0098542">
    <property type="term" value="P:defense response to other organism"/>
    <property type="evidence" value="ECO:0007669"/>
    <property type="project" value="InterPro"/>
</dbReference>
<dbReference type="OMA" id="GRKCCTC"/>
<feature type="transmembrane region" description="Helical" evidence="3">
    <location>
        <begin position="12"/>
        <end position="30"/>
    </location>
</feature>
<accession>A0A2R6QWY1</accession>
<organism evidence="4 5">
    <name type="scientific">Actinidia chinensis var. chinensis</name>
    <name type="common">Chinese soft-hair kiwi</name>
    <dbReference type="NCBI Taxonomy" id="1590841"/>
    <lineage>
        <taxon>Eukaryota</taxon>
        <taxon>Viridiplantae</taxon>
        <taxon>Streptophyta</taxon>
        <taxon>Embryophyta</taxon>
        <taxon>Tracheophyta</taxon>
        <taxon>Spermatophyta</taxon>
        <taxon>Magnoliopsida</taxon>
        <taxon>eudicotyledons</taxon>
        <taxon>Gunneridae</taxon>
        <taxon>Pentapetalae</taxon>
        <taxon>asterids</taxon>
        <taxon>Ericales</taxon>
        <taxon>Actinidiaceae</taxon>
        <taxon>Actinidia</taxon>
    </lineage>
</organism>
<dbReference type="InterPro" id="IPR044839">
    <property type="entry name" value="NDR1-like"/>
</dbReference>
<keyword evidence="3" id="KW-0812">Transmembrane</keyword>
<protein>
    <submittedName>
        <fullName evidence="4">Uncharacterized protein</fullName>
    </submittedName>
</protein>
<proteinExistence type="predicted"/>
<keyword evidence="3" id="KW-1133">Transmembrane helix</keyword>
<evidence type="ECO:0000313" key="5">
    <source>
        <dbReference type="Proteomes" id="UP000241394"/>
    </source>
</evidence>
<evidence type="ECO:0000256" key="3">
    <source>
        <dbReference type="SAM" id="Phobius"/>
    </source>
</evidence>
<dbReference type="FunCoup" id="A0A2R6QWY1">
    <property type="interactions" value="174"/>
</dbReference>
<keyword evidence="5" id="KW-1185">Reference proteome</keyword>
<dbReference type="InParanoid" id="A0A2R6QWY1"/>